<comment type="cofactor">
    <cofactor evidence="7">
        <name>Mg(2+)</name>
        <dbReference type="ChEBI" id="CHEBI:18420"/>
    </cofactor>
    <text evidence="7">Binds 3 Mg(2+) ions per subunit.</text>
</comment>
<comment type="catalytic activity">
    <reaction evidence="6 7">
        <text>tRNA(Lys) + L-lysine + ATP = L-lysyl-tRNA(Lys) + AMP + diphosphate</text>
        <dbReference type="Rhea" id="RHEA:20792"/>
        <dbReference type="Rhea" id="RHEA-COMP:9696"/>
        <dbReference type="Rhea" id="RHEA-COMP:9697"/>
        <dbReference type="ChEBI" id="CHEBI:30616"/>
        <dbReference type="ChEBI" id="CHEBI:32551"/>
        <dbReference type="ChEBI" id="CHEBI:33019"/>
        <dbReference type="ChEBI" id="CHEBI:78442"/>
        <dbReference type="ChEBI" id="CHEBI:78529"/>
        <dbReference type="ChEBI" id="CHEBI:456215"/>
        <dbReference type="EC" id="6.1.1.6"/>
    </reaction>
</comment>
<dbReference type="GO" id="GO:0000287">
    <property type="term" value="F:magnesium ion binding"/>
    <property type="evidence" value="ECO:0007669"/>
    <property type="project" value="UniProtKB-UniRule"/>
</dbReference>
<keyword evidence="3 7" id="KW-0547">Nucleotide-binding</keyword>
<dbReference type="EC" id="6.1.1.6" evidence="7"/>
<keyword evidence="5 7" id="KW-0030">Aminoacyl-tRNA synthetase</keyword>
<dbReference type="GO" id="GO:0006430">
    <property type="term" value="P:lysyl-tRNA aminoacylation"/>
    <property type="evidence" value="ECO:0007669"/>
    <property type="project" value="UniProtKB-UniRule"/>
</dbReference>
<evidence type="ECO:0000256" key="7">
    <source>
        <dbReference type="HAMAP-Rule" id="MF_00252"/>
    </source>
</evidence>
<dbReference type="PROSITE" id="PS50862">
    <property type="entry name" value="AA_TRNA_LIGASE_II"/>
    <property type="match status" value="1"/>
</dbReference>
<accession>A0A1G1ZSW5</accession>
<reference evidence="9 10" key="1">
    <citation type="journal article" date="2016" name="Nat. Commun.">
        <title>Thousands of microbial genomes shed light on interconnected biogeochemical processes in an aquifer system.</title>
        <authorList>
            <person name="Anantharaman K."/>
            <person name="Brown C.T."/>
            <person name="Hug L.A."/>
            <person name="Sharon I."/>
            <person name="Castelle C.J."/>
            <person name="Probst A.J."/>
            <person name="Thomas B.C."/>
            <person name="Singh A."/>
            <person name="Wilkins M.J."/>
            <person name="Karaoz U."/>
            <person name="Brodie E.L."/>
            <person name="Williams K.H."/>
            <person name="Hubbard S.S."/>
            <person name="Banfield J.F."/>
        </authorList>
    </citation>
    <scope>NUCLEOTIDE SEQUENCE [LARGE SCALE GENOMIC DNA]</scope>
</reference>
<keyword evidence="7" id="KW-0648">Protein biosynthesis</keyword>
<dbReference type="AlphaFoldDB" id="A0A1G1ZSW5"/>
<dbReference type="Gene3D" id="2.40.50.140">
    <property type="entry name" value="Nucleic acid-binding proteins"/>
    <property type="match status" value="1"/>
</dbReference>
<dbReference type="Pfam" id="PF01336">
    <property type="entry name" value="tRNA_anti-codon"/>
    <property type="match status" value="1"/>
</dbReference>
<dbReference type="Gene3D" id="3.30.930.10">
    <property type="entry name" value="Bira Bifunctional Protein, Domain 2"/>
    <property type="match status" value="1"/>
</dbReference>
<dbReference type="Pfam" id="PF00152">
    <property type="entry name" value="tRNA-synt_2"/>
    <property type="match status" value="1"/>
</dbReference>
<comment type="subunit">
    <text evidence="7">Homodimer.</text>
</comment>
<dbReference type="CDD" id="cd04322">
    <property type="entry name" value="LysRS_N"/>
    <property type="match status" value="1"/>
</dbReference>
<dbReference type="InterPro" id="IPR004365">
    <property type="entry name" value="NA-bd_OB_tRNA"/>
</dbReference>
<dbReference type="GO" id="GO:0005829">
    <property type="term" value="C:cytosol"/>
    <property type="evidence" value="ECO:0007669"/>
    <property type="project" value="TreeGrafter"/>
</dbReference>
<protein>
    <recommendedName>
        <fullName evidence="7">Lysine--tRNA ligase</fullName>
        <ecNumber evidence="7">6.1.1.6</ecNumber>
    </recommendedName>
    <alternativeName>
        <fullName evidence="7">Lysyl-tRNA synthetase</fullName>
        <shortName evidence="7">LysRS</shortName>
    </alternativeName>
</protein>
<evidence type="ECO:0000256" key="6">
    <source>
        <dbReference type="ARBA" id="ARBA00048573"/>
    </source>
</evidence>
<name>A0A1G1ZSW5_9BACT</name>
<dbReference type="InterPro" id="IPR044136">
    <property type="entry name" value="Lys-tRNA-ligase_II_N"/>
</dbReference>
<dbReference type="HAMAP" id="MF_00252">
    <property type="entry name" value="Lys_tRNA_synth_class2"/>
    <property type="match status" value="1"/>
</dbReference>
<evidence type="ECO:0000256" key="5">
    <source>
        <dbReference type="ARBA" id="ARBA00023146"/>
    </source>
</evidence>
<feature type="binding site" evidence="7">
    <location>
        <position position="355"/>
    </location>
    <ligand>
        <name>Mg(2+)</name>
        <dbReference type="ChEBI" id="CHEBI:18420"/>
        <label>1</label>
    </ligand>
</feature>
<dbReference type="PRINTS" id="PR00982">
    <property type="entry name" value="TRNASYNTHLYS"/>
</dbReference>
<keyword evidence="7" id="KW-0963">Cytoplasm</keyword>
<keyword evidence="4 7" id="KW-0067">ATP-binding</keyword>
<dbReference type="GO" id="GO:0000049">
    <property type="term" value="F:tRNA binding"/>
    <property type="evidence" value="ECO:0007669"/>
    <property type="project" value="TreeGrafter"/>
</dbReference>
<comment type="caution">
    <text evidence="9">The sequence shown here is derived from an EMBL/GenBank/DDBJ whole genome shotgun (WGS) entry which is preliminary data.</text>
</comment>
<evidence type="ECO:0000256" key="4">
    <source>
        <dbReference type="ARBA" id="ARBA00022840"/>
    </source>
</evidence>
<dbReference type="SUPFAM" id="SSF50249">
    <property type="entry name" value="Nucleic acid-binding proteins"/>
    <property type="match status" value="1"/>
</dbReference>
<evidence type="ECO:0000256" key="2">
    <source>
        <dbReference type="ARBA" id="ARBA00022723"/>
    </source>
</evidence>
<organism evidence="9 10">
    <name type="scientific">Candidatus Harrisonbacteria bacterium RIFCSPLOWO2_02_FULL_41_13b</name>
    <dbReference type="NCBI Taxonomy" id="1798409"/>
    <lineage>
        <taxon>Bacteria</taxon>
        <taxon>Candidatus Harrisoniibacteriota</taxon>
    </lineage>
</organism>
<dbReference type="EMBL" id="MHJL01000020">
    <property type="protein sequence ID" value="OGY67569.1"/>
    <property type="molecule type" value="Genomic_DNA"/>
</dbReference>
<evidence type="ECO:0000313" key="10">
    <source>
        <dbReference type="Proteomes" id="UP000177690"/>
    </source>
</evidence>
<keyword evidence="2 7" id="KW-0479">Metal-binding</keyword>
<comment type="subcellular location">
    <subcellularLocation>
        <location evidence="7">Cytoplasm</location>
    </subcellularLocation>
</comment>
<sequence length="439" mass="50613">MLDDIIKDRLKKERSYPARVKRTHTVFEVLKSFSSFSKSKKKVFIVGRVMGLRGQGALMFLDIQDGSGKMQGVVKKDLVGGDFQKFKANLDLGDFVEIGGVVFKTKSGEKSIEARSARNIVKSLRPLPSVWHGLHDVEERFRKRYLDLLLNSEVKEKLSQRSKIIEYFRQTLYKEGFLEVETPMLQPIPGGAIARPFVTHHNALDIDLYLRIAPELYLKRLLAGGEEKIFEIGRSFRNEGIDKDHNPEFTTIELYWAYQDYRSLMKFVEKLMKKFVPGKWGVTEFTELFKKYANRDWRGLEADELEEIYKKQIRPKVVKPTWVINYPEKIMPLAKLVENNQDLTESFQLIVNGVELVKGFSEMNDPVFQRKQMEEQEKDFRAGNPEASRLDADFLEMLEYGMPPAAGMAIGIDRLVAFATKSHSVKEIIAFPTLRPKAD</sequence>
<dbReference type="Proteomes" id="UP000177690">
    <property type="component" value="Unassembled WGS sequence"/>
</dbReference>
<dbReference type="InterPro" id="IPR045864">
    <property type="entry name" value="aa-tRNA-synth_II/BPL/LPL"/>
</dbReference>
<comment type="similarity">
    <text evidence="7">Belongs to the class-II aminoacyl-tRNA synthetase family.</text>
</comment>
<comment type="caution">
    <text evidence="7">Lacks conserved residue(s) required for the propagation of feature annotation.</text>
</comment>
<dbReference type="InterPro" id="IPR004364">
    <property type="entry name" value="Aa-tRNA-synt_II"/>
</dbReference>
<dbReference type="GO" id="GO:0005524">
    <property type="term" value="F:ATP binding"/>
    <property type="evidence" value="ECO:0007669"/>
    <property type="project" value="UniProtKB-UniRule"/>
</dbReference>
<keyword evidence="1 7" id="KW-0436">Ligase</keyword>
<gene>
    <name evidence="7" type="primary">lysS</name>
    <name evidence="9" type="ORF">A3I24_00445</name>
</gene>
<feature type="binding site" evidence="7">
    <location>
        <position position="355"/>
    </location>
    <ligand>
        <name>Mg(2+)</name>
        <dbReference type="ChEBI" id="CHEBI:18420"/>
        <label>2</label>
    </ligand>
</feature>
<keyword evidence="7" id="KW-0460">Magnesium</keyword>
<dbReference type="InterPro" id="IPR006195">
    <property type="entry name" value="aa-tRNA-synth_II"/>
</dbReference>
<proteinExistence type="inferred from homology"/>
<dbReference type="InterPro" id="IPR012340">
    <property type="entry name" value="NA-bd_OB-fold"/>
</dbReference>
<dbReference type="GO" id="GO:0004824">
    <property type="term" value="F:lysine-tRNA ligase activity"/>
    <property type="evidence" value="ECO:0007669"/>
    <property type="project" value="UniProtKB-UniRule"/>
</dbReference>
<evidence type="ECO:0000256" key="1">
    <source>
        <dbReference type="ARBA" id="ARBA00022598"/>
    </source>
</evidence>
<evidence type="ECO:0000313" key="9">
    <source>
        <dbReference type="EMBL" id="OGY67569.1"/>
    </source>
</evidence>
<dbReference type="PANTHER" id="PTHR42918:SF15">
    <property type="entry name" value="LYSINE--TRNA LIGASE, CHLOROPLASTIC_MITOCHONDRIAL"/>
    <property type="match status" value="1"/>
</dbReference>
<evidence type="ECO:0000256" key="3">
    <source>
        <dbReference type="ARBA" id="ARBA00022741"/>
    </source>
</evidence>
<evidence type="ECO:0000259" key="8">
    <source>
        <dbReference type="PROSITE" id="PS50862"/>
    </source>
</evidence>
<dbReference type="InterPro" id="IPR018149">
    <property type="entry name" value="Lys-tRNA-synth_II_C"/>
</dbReference>
<dbReference type="PANTHER" id="PTHR42918">
    <property type="entry name" value="LYSYL-TRNA SYNTHETASE"/>
    <property type="match status" value="1"/>
</dbReference>
<dbReference type="STRING" id="1798409.A3I24_00445"/>
<feature type="domain" description="Aminoacyl-transfer RNA synthetases class-II family profile" evidence="8">
    <location>
        <begin position="161"/>
        <end position="436"/>
    </location>
</feature>
<dbReference type="InterPro" id="IPR002313">
    <property type="entry name" value="Lys-tRNA-ligase_II"/>
</dbReference>
<dbReference type="SUPFAM" id="SSF55681">
    <property type="entry name" value="Class II aaRS and biotin synthetases"/>
    <property type="match status" value="1"/>
</dbReference>